<evidence type="ECO:0008006" key="3">
    <source>
        <dbReference type="Google" id="ProtNLM"/>
    </source>
</evidence>
<name>A0A1G2BVJ5_9BACT</name>
<dbReference type="STRING" id="1798553.A3H70_02795"/>
<dbReference type="PANTHER" id="PTHR43591">
    <property type="entry name" value="METHYLTRANSFERASE"/>
    <property type="match status" value="1"/>
</dbReference>
<gene>
    <name evidence="1" type="ORF">A3H70_02795</name>
</gene>
<dbReference type="AlphaFoldDB" id="A0A1G2BVJ5"/>
<dbReference type="Proteomes" id="UP000178109">
    <property type="component" value="Unassembled WGS sequence"/>
</dbReference>
<protein>
    <recommendedName>
        <fullName evidence="3">Methyltransferase domain-containing protein</fullName>
    </recommendedName>
</protein>
<sequence>MKRTVELNPILSYKGTTKIFPSFVTGKQITTIGGVHYFYYRFLLGLIRFIFRYRLKAFGSSYKRHDTVPENKEVEKIYAREAKTYEYKHHLTTNFRDTWWRRQVGLEVMSYIRAHNKKSSTVNLLDIGTGIGLSMEEMFCVFKLFDIHVNAVGLDYNEKMLKEANSVILSRMKENSLLKKDVREIRFTRGDARNLTDGKDGSLEYFSKESFDVITIMFGIGGVDYPLEAIKEQLLVLKRDGILIVTDMHRPILELSEKWPWFIGSKYGAAFSAMAWEHATKPLALAMLWGWRDPSLVFYLSPLLSHYDEDKRVYYGFEQVSLSLNNEFWWFNVPVVPTAKIVLKKIEISKEEFKDKQEQLHNTTYLWN</sequence>
<dbReference type="EMBL" id="MHKO01000003">
    <property type="protein sequence ID" value="OGY93163.1"/>
    <property type="molecule type" value="Genomic_DNA"/>
</dbReference>
<dbReference type="CDD" id="cd02440">
    <property type="entry name" value="AdoMet_MTases"/>
    <property type="match status" value="1"/>
</dbReference>
<dbReference type="SUPFAM" id="SSF53335">
    <property type="entry name" value="S-adenosyl-L-methionine-dependent methyltransferases"/>
    <property type="match status" value="1"/>
</dbReference>
<dbReference type="GO" id="GO:0008168">
    <property type="term" value="F:methyltransferase activity"/>
    <property type="evidence" value="ECO:0007669"/>
    <property type="project" value="TreeGrafter"/>
</dbReference>
<organism evidence="1 2">
    <name type="scientific">Candidatus Komeilibacteria bacterium RIFCSPLOWO2_02_FULL_48_11</name>
    <dbReference type="NCBI Taxonomy" id="1798553"/>
    <lineage>
        <taxon>Bacteria</taxon>
        <taxon>Candidatus Komeiliibacteriota</taxon>
    </lineage>
</organism>
<evidence type="ECO:0000313" key="1">
    <source>
        <dbReference type="EMBL" id="OGY93163.1"/>
    </source>
</evidence>
<reference evidence="1 2" key="1">
    <citation type="journal article" date="2016" name="Nat. Commun.">
        <title>Thousands of microbial genomes shed light on interconnected biogeochemical processes in an aquifer system.</title>
        <authorList>
            <person name="Anantharaman K."/>
            <person name="Brown C.T."/>
            <person name="Hug L.A."/>
            <person name="Sharon I."/>
            <person name="Castelle C.J."/>
            <person name="Probst A.J."/>
            <person name="Thomas B.C."/>
            <person name="Singh A."/>
            <person name="Wilkins M.J."/>
            <person name="Karaoz U."/>
            <person name="Brodie E.L."/>
            <person name="Williams K.H."/>
            <person name="Hubbard S.S."/>
            <person name="Banfield J.F."/>
        </authorList>
    </citation>
    <scope>NUCLEOTIDE SEQUENCE [LARGE SCALE GENOMIC DNA]</scope>
</reference>
<comment type="caution">
    <text evidence="1">The sequence shown here is derived from an EMBL/GenBank/DDBJ whole genome shotgun (WGS) entry which is preliminary data.</text>
</comment>
<accession>A0A1G2BVJ5</accession>
<proteinExistence type="predicted"/>
<dbReference type="InterPro" id="IPR029063">
    <property type="entry name" value="SAM-dependent_MTases_sf"/>
</dbReference>
<dbReference type="Gene3D" id="3.40.50.150">
    <property type="entry name" value="Vaccinia Virus protein VP39"/>
    <property type="match status" value="1"/>
</dbReference>
<evidence type="ECO:0000313" key="2">
    <source>
        <dbReference type="Proteomes" id="UP000178109"/>
    </source>
</evidence>
<dbReference type="PANTHER" id="PTHR43591:SF24">
    <property type="entry name" value="2-METHOXY-6-POLYPRENYL-1,4-BENZOQUINOL METHYLASE, MITOCHONDRIAL"/>
    <property type="match status" value="1"/>
</dbReference>
<dbReference type="Pfam" id="PF01209">
    <property type="entry name" value="Ubie_methyltran"/>
    <property type="match status" value="1"/>
</dbReference>